<keyword evidence="5 13" id="KW-0808">Transferase</keyword>
<keyword evidence="8 13" id="KW-0418">Kinase</keyword>
<keyword evidence="11 13" id="KW-0324">Glycolysis</keyword>
<feature type="domain" description="Pyruvate kinase C-terminal" evidence="15">
    <location>
        <begin position="414"/>
        <end position="527"/>
    </location>
</feature>
<evidence type="ECO:0000256" key="1">
    <source>
        <dbReference type="ARBA" id="ARBA00001958"/>
    </source>
</evidence>
<dbReference type="InterPro" id="IPR036918">
    <property type="entry name" value="Pyrv_Knase_C_sf"/>
</dbReference>
<dbReference type="InterPro" id="IPR015806">
    <property type="entry name" value="Pyrv_Knase_insert_dom_sf"/>
</dbReference>
<evidence type="ECO:0000256" key="9">
    <source>
        <dbReference type="ARBA" id="ARBA00022840"/>
    </source>
</evidence>
<dbReference type="Gene3D" id="2.40.33.10">
    <property type="entry name" value="PK beta-barrel domain-like"/>
    <property type="match status" value="1"/>
</dbReference>
<organism evidence="16 17">
    <name type="scientific">Diabrotica virgifera virgifera</name>
    <name type="common">western corn rootworm</name>
    <dbReference type="NCBI Taxonomy" id="50390"/>
    <lineage>
        <taxon>Eukaryota</taxon>
        <taxon>Metazoa</taxon>
        <taxon>Ecdysozoa</taxon>
        <taxon>Arthropoda</taxon>
        <taxon>Hexapoda</taxon>
        <taxon>Insecta</taxon>
        <taxon>Pterygota</taxon>
        <taxon>Neoptera</taxon>
        <taxon>Endopterygota</taxon>
        <taxon>Coleoptera</taxon>
        <taxon>Polyphaga</taxon>
        <taxon>Cucujiformia</taxon>
        <taxon>Chrysomeloidea</taxon>
        <taxon>Chrysomelidae</taxon>
        <taxon>Galerucinae</taxon>
        <taxon>Diabroticina</taxon>
        <taxon>Diabroticites</taxon>
        <taxon>Diabrotica</taxon>
    </lineage>
</organism>
<dbReference type="Gene3D" id="3.40.1380.20">
    <property type="entry name" value="Pyruvate kinase, C-terminal domain"/>
    <property type="match status" value="1"/>
</dbReference>
<keyword evidence="9" id="KW-0067">ATP-binding</keyword>
<dbReference type="SUPFAM" id="SSF50800">
    <property type="entry name" value="PK beta-barrel domain-like"/>
    <property type="match status" value="1"/>
</dbReference>
<keyword evidence="12" id="KW-0670">Pyruvate</keyword>
<dbReference type="Gene3D" id="3.20.20.60">
    <property type="entry name" value="Phosphoenolpyruvate-binding domains"/>
    <property type="match status" value="1"/>
</dbReference>
<evidence type="ECO:0000256" key="4">
    <source>
        <dbReference type="ARBA" id="ARBA00012142"/>
    </source>
</evidence>
<dbReference type="EC" id="2.7.1.40" evidence="4 13"/>
<dbReference type="PRINTS" id="PR01050">
    <property type="entry name" value="PYRUVTKNASE"/>
</dbReference>
<keyword evidence="6" id="KW-0479">Metal-binding</keyword>
<keyword evidence="7" id="KW-0547">Nucleotide-binding</keyword>
<evidence type="ECO:0000256" key="13">
    <source>
        <dbReference type="RuleBase" id="RU000504"/>
    </source>
</evidence>
<dbReference type="Pfam" id="PF02887">
    <property type="entry name" value="PK_C"/>
    <property type="match status" value="1"/>
</dbReference>
<dbReference type="InterPro" id="IPR015793">
    <property type="entry name" value="Pyrv_Knase_brl"/>
</dbReference>
<comment type="cofactor">
    <cofactor evidence="1">
        <name>K(+)</name>
        <dbReference type="ChEBI" id="CHEBI:29103"/>
    </cofactor>
</comment>
<evidence type="ECO:0000256" key="3">
    <source>
        <dbReference type="ARBA" id="ARBA00008663"/>
    </source>
</evidence>
<dbReference type="InterPro" id="IPR015795">
    <property type="entry name" value="Pyrv_Knase_C"/>
</dbReference>
<comment type="catalytic activity">
    <reaction evidence="13">
        <text>pyruvate + ATP = phosphoenolpyruvate + ADP + H(+)</text>
        <dbReference type="Rhea" id="RHEA:18157"/>
        <dbReference type="ChEBI" id="CHEBI:15361"/>
        <dbReference type="ChEBI" id="CHEBI:15378"/>
        <dbReference type="ChEBI" id="CHEBI:30616"/>
        <dbReference type="ChEBI" id="CHEBI:58702"/>
        <dbReference type="ChEBI" id="CHEBI:456216"/>
        <dbReference type="EC" id="2.7.1.40"/>
    </reaction>
</comment>
<name>A0ABM5KNN3_DIAVI</name>
<evidence type="ECO:0000313" key="17">
    <source>
        <dbReference type="Proteomes" id="UP001652700"/>
    </source>
</evidence>
<dbReference type="GeneID" id="126887909"/>
<accession>A0ABM5KNN3</accession>
<dbReference type="InterPro" id="IPR040442">
    <property type="entry name" value="Pyrv_kinase-like_dom_sf"/>
</dbReference>
<evidence type="ECO:0000256" key="8">
    <source>
        <dbReference type="ARBA" id="ARBA00022777"/>
    </source>
</evidence>
<keyword evidence="17" id="KW-1185">Reference proteome</keyword>
<comment type="pathway">
    <text evidence="2 13">Carbohydrate degradation; glycolysis; pyruvate from D-glyceraldehyde 3-phosphate: step 5/5.</text>
</comment>
<evidence type="ECO:0000259" key="14">
    <source>
        <dbReference type="Pfam" id="PF00224"/>
    </source>
</evidence>
<evidence type="ECO:0000256" key="2">
    <source>
        <dbReference type="ARBA" id="ARBA00004997"/>
    </source>
</evidence>
<evidence type="ECO:0000256" key="10">
    <source>
        <dbReference type="ARBA" id="ARBA00022842"/>
    </source>
</evidence>
<dbReference type="PANTHER" id="PTHR11817">
    <property type="entry name" value="PYRUVATE KINASE"/>
    <property type="match status" value="1"/>
</dbReference>
<dbReference type="Pfam" id="PF00224">
    <property type="entry name" value="PK"/>
    <property type="match status" value="1"/>
</dbReference>
<sequence>MDCLRNCPKLPWMIDFNSNEAKDVLNNQYEAAFCTSNIDYCSKLNIRSIPARFKSTQIVCSINQNVSLNGIEELLAGGMRVAVLVAPNLEKLKEVLVKVRTMVDIFSRKIRRVVPLGIGLEIKGPEIRIGSLKGNKKQIYMEEGKETKLTIQPDLEEFVNEDMIYVDYDNLPNVVQPGDQVILDNGSVTLVALDCVESIIRCIVERAGMLISNASVTVPNATIPLPAISASDKELLKMAVGECVEYLFVSGIQNKQGVLDVKDILGPRGNTILIVVKIDTEIAVENIDEIIKTADGILIDADRLVIELPKEKVFLIQKSIAAKCNLAGKPIISSLSVANCTEISKSEIIDITNSVLSGTDALLLPRNTNNRDIIKFVSIICKEAEPAIHQKQLFSDLVSHFPAPMEPIYSLGISVVEAASGSNAAAIVCLTSSGRTARIISRCRPRCPIIVITRYPRVARQLCLYRGAEPLIYLRPFCGEWSRDVDNRVQLGVTYGKLMGYIKMGDVVVTVTSSRPECGMANCMKVIYATEFDSLPHQTRKQSQQSKRFSKH</sequence>
<dbReference type="Proteomes" id="UP001652700">
    <property type="component" value="Unplaced"/>
</dbReference>
<evidence type="ECO:0000259" key="15">
    <source>
        <dbReference type="Pfam" id="PF02887"/>
    </source>
</evidence>
<dbReference type="InterPro" id="IPR001697">
    <property type="entry name" value="Pyr_Knase"/>
</dbReference>
<dbReference type="InterPro" id="IPR011037">
    <property type="entry name" value="Pyrv_Knase-like_insert_dom_sf"/>
</dbReference>
<reference evidence="16" key="1">
    <citation type="submission" date="2025-05" db="UniProtKB">
        <authorList>
            <consortium name="EnsemblMetazoa"/>
        </authorList>
    </citation>
    <scope>IDENTIFICATION</scope>
</reference>
<dbReference type="RefSeq" id="XP_050511783.1">
    <property type="nucleotide sequence ID" value="XM_050655826.1"/>
</dbReference>
<proteinExistence type="inferred from homology"/>
<dbReference type="InterPro" id="IPR015813">
    <property type="entry name" value="Pyrv/PenolPyrv_kinase-like_dom"/>
</dbReference>
<evidence type="ECO:0000313" key="16">
    <source>
        <dbReference type="EnsemblMetazoa" id="XP_050511783.1"/>
    </source>
</evidence>
<evidence type="ECO:0000256" key="6">
    <source>
        <dbReference type="ARBA" id="ARBA00022723"/>
    </source>
</evidence>
<evidence type="ECO:0000256" key="12">
    <source>
        <dbReference type="ARBA" id="ARBA00023317"/>
    </source>
</evidence>
<evidence type="ECO:0000256" key="11">
    <source>
        <dbReference type="ARBA" id="ARBA00023152"/>
    </source>
</evidence>
<dbReference type="SUPFAM" id="SSF52935">
    <property type="entry name" value="PK C-terminal domain-like"/>
    <property type="match status" value="1"/>
</dbReference>
<feature type="domain" description="Pyruvate kinase barrel" evidence="14">
    <location>
        <begin position="54"/>
        <end position="369"/>
    </location>
</feature>
<protein>
    <recommendedName>
        <fullName evidence="4 13">Pyruvate kinase</fullName>
        <ecNumber evidence="4 13">2.7.1.40</ecNumber>
    </recommendedName>
</protein>
<evidence type="ECO:0000256" key="7">
    <source>
        <dbReference type="ARBA" id="ARBA00022741"/>
    </source>
</evidence>
<dbReference type="EnsemblMetazoa" id="XM_050655826.1">
    <property type="protein sequence ID" value="XP_050511783.1"/>
    <property type="gene ID" value="LOC126887909"/>
</dbReference>
<comment type="similarity">
    <text evidence="3 13">Belongs to the pyruvate kinase family.</text>
</comment>
<dbReference type="SUPFAM" id="SSF51621">
    <property type="entry name" value="Phosphoenolpyruvate/pyruvate domain"/>
    <property type="match status" value="1"/>
</dbReference>
<keyword evidence="10 13" id="KW-0460">Magnesium</keyword>
<evidence type="ECO:0000256" key="5">
    <source>
        <dbReference type="ARBA" id="ARBA00022679"/>
    </source>
</evidence>